<organism evidence="1 2">
    <name type="scientific">Thalassoglobus neptunius</name>
    <dbReference type="NCBI Taxonomy" id="1938619"/>
    <lineage>
        <taxon>Bacteria</taxon>
        <taxon>Pseudomonadati</taxon>
        <taxon>Planctomycetota</taxon>
        <taxon>Planctomycetia</taxon>
        <taxon>Planctomycetales</taxon>
        <taxon>Planctomycetaceae</taxon>
        <taxon>Thalassoglobus</taxon>
    </lineage>
</organism>
<dbReference type="EMBL" id="SIHI01000001">
    <property type="protein sequence ID" value="TWT57059.1"/>
    <property type="molecule type" value="Genomic_DNA"/>
</dbReference>
<comment type="caution">
    <text evidence="1">The sequence shown here is derived from an EMBL/GenBank/DDBJ whole genome shotgun (WGS) entry which is preliminary data.</text>
</comment>
<proteinExistence type="predicted"/>
<evidence type="ECO:0000313" key="1">
    <source>
        <dbReference type="EMBL" id="TWT57059.1"/>
    </source>
</evidence>
<reference evidence="1 2" key="1">
    <citation type="submission" date="2019-02" db="EMBL/GenBank/DDBJ databases">
        <title>Deep-cultivation of Planctomycetes and their phenomic and genomic characterization uncovers novel biology.</title>
        <authorList>
            <person name="Wiegand S."/>
            <person name="Jogler M."/>
            <person name="Boedeker C."/>
            <person name="Pinto D."/>
            <person name="Vollmers J."/>
            <person name="Rivas-Marin E."/>
            <person name="Kohn T."/>
            <person name="Peeters S.H."/>
            <person name="Heuer A."/>
            <person name="Rast P."/>
            <person name="Oberbeckmann S."/>
            <person name="Bunk B."/>
            <person name="Jeske O."/>
            <person name="Meyerdierks A."/>
            <person name="Storesund J.E."/>
            <person name="Kallscheuer N."/>
            <person name="Luecker S."/>
            <person name="Lage O.M."/>
            <person name="Pohl T."/>
            <person name="Merkel B.J."/>
            <person name="Hornburger P."/>
            <person name="Mueller R.-W."/>
            <person name="Bruemmer F."/>
            <person name="Labrenz M."/>
            <person name="Spormann A.M."/>
            <person name="Op Den Camp H."/>
            <person name="Overmann J."/>
            <person name="Amann R."/>
            <person name="Jetten M.S.M."/>
            <person name="Mascher T."/>
            <person name="Medema M.H."/>
            <person name="Devos D.P."/>
            <person name="Kaster A.-K."/>
            <person name="Ovreas L."/>
            <person name="Rohde M."/>
            <person name="Galperin M.Y."/>
            <person name="Jogler C."/>
        </authorList>
    </citation>
    <scope>NUCLEOTIDE SEQUENCE [LARGE SCALE GENOMIC DNA]</scope>
    <source>
        <strain evidence="1 2">KOR42</strain>
    </source>
</reference>
<protein>
    <submittedName>
        <fullName evidence="1">Uncharacterized protein</fullName>
    </submittedName>
</protein>
<sequence length="187" mass="21014">MDVCFLIKCSTNRVDCSRHQYDSQKRRKTQSLQSVEPASFINSLRTILRPTVLDEILSLNNLGRCGDSLKVMNANSALVIGMFPHTLTLQTLVTDTARKLAFPLPKSMSQGHGAHPHCLCVGFPRQSPPPSQVSDSSLWSSGHAQPSLLKRTLSSRLRILQPDFWLTSDARIEHRSVASRIRRYFND</sequence>
<keyword evidence="2" id="KW-1185">Reference proteome</keyword>
<evidence type="ECO:0000313" key="2">
    <source>
        <dbReference type="Proteomes" id="UP000317243"/>
    </source>
</evidence>
<dbReference type="AlphaFoldDB" id="A0A5C5X362"/>
<dbReference type="Proteomes" id="UP000317243">
    <property type="component" value="Unassembled WGS sequence"/>
</dbReference>
<name>A0A5C5X362_9PLAN</name>
<gene>
    <name evidence="1" type="ORF">KOR42_04170</name>
</gene>
<accession>A0A5C5X362</accession>